<reference evidence="4 5" key="1">
    <citation type="journal article" date="2017" name="Genome Biol. Evol.">
        <title>Phytophthora megakarya and P. palmivora, closely related causal agents of cacao black pod rot, underwent increases in genome sizes and gene numbers by different mechanisms.</title>
        <authorList>
            <person name="Ali S.S."/>
            <person name="Shao J."/>
            <person name="Lary D.J."/>
            <person name="Kronmiller B."/>
            <person name="Shen D."/>
            <person name="Strem M.D."/>
            <person name="Amoako-Attah I."/>
            <person name="Akrofi A.Y."/>
            <person name="Begoude B.A."/>
            <person name="Ten Hoopen G.M."/>
            <person name="Coulibaly K."/>
            <person name="Kebe B.I."/>
            <person name="Melnick R.L."/>
            <person name="Guiltinan M.J."/>
            <person name="Tyler B.M."/>
            <person name="Meinhardt L.W."/>
            <person name="Bailey B.A."/>
        </authorList>
    </citation>
    <scope>NUCLEOTIDE SEQUENCE [LARGE SCALE GENOMIC DNA]</scope>
    <source>
        <strain evidence="5">sbr112.9</strain>
    </source>
</reference>
<feature type="non-terminal residue" evidence="4">
    <location>
        <position position="715"/>
    </location>
</feature>
<dbReference type="Pfam" id="PF10650">
    <property type="entry name" value="zf-C3H1"/>
    <property type="match status" value="1"/>
</dbReference>
<keyword evidence="1" id="KW-0175">Coiled coil</keyword>
<organism evidence="4 5">
    <name type="scientific">Phytophthora palmivora</name>
    <dbReference type="NCBI Taxonomy" id="4796"/>
    <lineage>
        <taxon>Eukaryota</taxon>
        <taxon>Sar</taxon>
        <taxon>Stramenopiles</taxon>
        <taxon>Oomycota</taxon>
        <taxon>Peronosporomycetes</taxon>
        <taxon>Peronosporales</taxon>
        <taxon>Peronosporaceae</taxon>
        <taxon>Phytophthora</taxon>
    </lineage>
</organism>
<dbReference type="Proteomes" id="UP000237271">
    <property type="component" value="Unassembled WGS sequence"/>
</dbReference>
<evidence type="ECO:0000256" key="2">
    <source>
        <dbReference type="SAM" id="MobiDB-lite"/>
    </source>
</evidence>
<feature type="compositionally biased region" description="Polar residues" evidence="2">
    <location>
        <begin position="19"/>
        <end position="33"/>
    </location>
</feature>
<dbReference type="EMBL" id="NCKW01003542">
    <property type="protein sequence ID" value="POM76087.1"/>
    <property type="molecule type" value="Genomic_DNA"/>
</dbReference>
<feature type="region of interest" description="Disordered" evidence="2">
    <location>
        <begin position="1"/>
        <end position="40"/>
    </location>
</feature>
<feature type="domain" description="Putative zinc-finger" evidence="3">
    <location>
        <begin position="445"/>
        <end position="463"/>
    </location>
</feature>
<evidence type="ECO:0000313" key="5">
    <source>
        <dbReference type="Proteomes" id="UP000237271"/>
    </source>
</evidence>
<evidence type="ECO:0000259" key="3">
    <source>
        <dbReference type="Pfam" id="PF10650"/>
    </source>
</evidence>
<sequence>MNSRFQTQMRMEVEREVSSAASTVDVSMDSETAQKAAERLREVEEERQRWINKRTEALARQEKLLKLLKLQGPKTSNLMQNEPQKTEKEAEIAQMEGDKAAKAAATTQTRKKELKELQERAEKARKKQQAAAIVLSRNLKLLQAKRKREEVEADEQPRKKLDVGNTEAVETAVAAPEMHPFAEARKLDVGTVELANAACFRIAARHLAQTGKMIAKEKLQQAFKAYTGKVLDEVVDWPLLEHSLAYLNHEARRNTPFSTSGSRRKSVCWQPGRQFMKTPTFISTDADRIQSLIDVEKEIVVAVCDTLSDNRIPVLIRRHRQRHFLAGLVADDGTEPTLSSFFSAFMGTNSVKSTAVNSAFLYRSYSQMAGVLSKAEAWLSAQAETSEQHSSLSPKFNGSRGHREHFFSSKYTKPFSITNDSVVKQLRRVALTSAGSKKIDPMKVLCHYELNGVCNDKNCSNYHQKDFEAVESETISDSNCGGDDNDGDDDDVRVLKFDEMDQLLVSFADFRGRILPKWPVITSSWKSPKPEEASNDRTTIVTDTPSSGHDDGVPVARGVEDKVERSEEDKDDFIVLGSREDLSQTGDARYFDDIDSRKTYGDMLQAKLDKDPSDTNAWLLLAVYQLQLEVEPSDEAVNLSDDDRLLQQLLVLCKELNKRHRSSTSTSRLLAVDKANLKQCLHTLSRALEVETNAYCEALWLLYLHLCRQVTNKET</sequence>
<dbReference type="InterPro" id="IPR019607">
    <property type="entry name" value="Putative_zinc-finger_domain"/>
</dbReference>
<protein>
    <recommendedName>
        <fullName evidence="3">Putative zinc-finger domain-containing protein</fullName>
    </recommendedName>
</protein>
<feature type="coiled-coil region" evidence="1">
    <location>
        <begin position="104"/>
        <end position="134"/>
    </location>
</feature>
<keyword evidence="5" id="KW-1185">Reference proteome</keyword>
<dbReference type="OrthoDB" id="1922977at2759"/>
<feature type="region of interest" description="Disordered" evidence="2">
    <location>
        <begin position="525"/>
        <end position="555"/>
    </location>
</feature>
<name>A0A2P4YE43_9STRA</name>
<feature type="compositionally biased region" description="Polar residues" evidence="2">
    <location>
        <begin position="536"/>
        <end position="547"/>
    </location>
</feature>
<gene>
    <name evidence="4" type="ORF">PHPALM_6714</name>
</gene>
<evidence type="ECO:0000313" key="4">
    <source>
        <dbReference type="EMBL" id="POM76087.1"/>
    </source>
</evidence>
<accession>A0A2P4YE43</accession>
<proteinExistence type="predicted"/>
<comment type="caution">
    <text evidence="4">The sequence shown here is derived from an EMBL/GenBank/DDBJ whole genome shotgun (WGS) entry which is preliminary data.</text>
</comment>
<dbReference type="AlphaFoldDB" id="A0A2P4YE43"/>
<evidence type="ECO:0000256" key="1">
    <source>
        <dbReference type="SAM" id="Coils"/>
    </source>
</evidence>